<evidence type="ECO:0000256" key="16">
    <source>
        <dbReference type="RuleBase" id="RU362098"/>
    </source>
</evidence>
<feature type="binding site" evidence="14">
    <location>
        <begin position="116"/>
        <end position="119"/>
    </location>
    <ligand>
        <name>GTP</name>
        <dbReference type="ChEBI" id="CHEBI:37565"/>
        <label>4</label>
    </ligand>
</feature>
<evidence type="ECO:0000259" key="17">
    <source>
        <dbReference type="PROSITE" id="PS51711"/>
    </source>
</evidence>
<evidence type="ECO:0000256" key="5">
    <source>
        <dbReference type="ARBA" id="ARBA00022496"/>
    </source>
</evidence>
<dbReference type="InterPro" id="IPR011640">
    <property type="entry name" value="Fe2_transport_prot_B_C"/>
</dbReference>
<dbReference type="InterPro" id="IPR003373">
    <property type="entry name" value="Fe2_transport_prot-B"/>
</dbReference>
<dbReference type="PANTHER" id="PTHR43185">
    <property type="entry name" value="FERROUS IRON TRANSPORT PROTEIN B"/>
    <property type="match status" value="1"/>
</dbReference>
<evidence type="ECO:0000256" key="11">
    <source>
        <dbReference type="ARBA" id="ARBA00023134"/>
    </source>
</evidence>
<dbReference type="STRING" id="36847.CLNEO_23790"/>
<evidence type="ECO:0000256" key="1">
    <source>
        <dbReference type="ARBA" id="ARBA00003926"/>
    </source>
</evidence>
<dbReference type="AlphaFoldDB" id="A0A136WCI7"/>
<feature type="transmembrane region" description="Helical" evidence="16">
    <location>
        <begin position="567"/>
        <end position="586"/>
    </location>
</feature>
<feature type="transmembrane region" description="Helical" evidence="16">
    <location>
        <begin position="623"/>
        <end position="644"/>
    </location>
</feature>
<keyword evidence="4" id="KW-1003">Cell membrane</keyword>
<dbReference type="GO" id="GO:0005886">
    <property type="term" value="C:plasma membrane"/>
    <property type="evidence" value="ECO:0007669"/>
    <property type="project" value="UniProtKB-SubCell"/>
</dbReference>
<feature type="transmembrane region" description="Helical" evidence="16">
    <location>
        <begin position="427"/>
        <end position="447"/>
    </location>
</feature>
<dbReference type="PROSITE" id="PS51711">
    <property type="entry name" value="G_FEOB"/>
    <property type="match status" value="1"/>
</dbReference>
<evidence type="ECO:0000256" key="3">
    <source>
        <dbReference type="ARBA" id="ARBA00022448"/>
    </source>
</evidence>
<feature type="transmembrane region" description="Helical" evidence="16">
    <location>
        <begin position="513"/>
        <end position="531"/>
    </location>
</feature>
<dbReference type="InterPro" id="IPR011642">
    <property type="entry name" value="Gate_dom"/>
</dbReference>
<feature type="binding site" evidence="14">
    <location>
        <begin position="10"/>
        <end position="17"/>
    </location>
    <ligand>
        <name>GTP</name>
        <dbReference type="ChEBI" id="CHEBI:37565"/>
        <label>1</label>
    </ligand>
</feature>
<dbReference type="InterPro" id="IPR027417">
    <property type="entry name" value="P-loop_NTPase"/>
</dbReference>
<evidence type="ECO:0000256" key="6">
    <source>
        <dbReference type="ARBA" id="ARBA00022692"/>
    </source>
</evidence>
<feature type="transmembrane region" description="Helical" evidence="16">
    <location>
        <begin position="315"/>
        <end position="332"/>
    </location>
</feature>
<feature type="transmembrane region" description="Helical" evidence="16">
    <location>
        <begin position="288"/>
        <end position="309"/>
    </location>
</feature>
<dbReference type="Gene3D" id="3.40.50.300">
    <property type="entry name" value="P-loop containing nucleotide triphosphate hydrolases"/>
    <property type="match status" value="1"/>
</dbReference>
<evidence type="ECO:0000256" key="2">
    <source>
        <dbReference type="ARBA" id="ARBA00004651"/>
    </source>
</evidence>
<evidence type="ECO:0000256" key="10">
    <source>
        <dbReference type="ARBA" id="ARBA00023065"/>
    </source>
</evidence>
<dbReference type="RefSeq" id="WP_066089383.1">
    <property type="nucleotide sequence ID" value="NZ_LRVM01000009.1"/>
</dbReference>
<keyword evidence="15" id="KW-0460">Magnesium</keyword>
<dbReference type="Pfam" id="PF07664">
    <property type="entry name" value="FeoB_C"/>
    <property type="match status" value="1"/>
</dbReference>
<dbReference type="InterPro" id="IPR005225">
    <property type="entry name" value="Small_GTP-bd"/>
</dbReference>
<dbReference type="Pfam" id="PF02421">
    <property type="entry name" value="FeoB_N"/>
    <property type="match status" value="1"/>
</dbReference>
<dbReference type="PATRIC" id="fig|36847.3.peg.2771"/>
<feature type="transmembrane region" description="Helical" evidence="16">
    <location>
        <begin position="339"/>
        <end position="368"/>
    </location>
</feature>
<gene>
    <name evidence="18" type="primary">feoB_3</name>
    <name evidence="18" type="ORF">CLNEO_23790</name>
</gene>
<sequence>MSDTTIALLGQPNSGKSTLFNGLTGSRQHVGNWPGKTVEKKEGAFNYDGISYAVVDLPGTYSLSANSEEEVVTRDYIASNKADLICILADASQLERSLFMLADYAGINKPVVLLLNMMDVAIQQGKTIDSQAISKKLGIPVIPITASNRKGYDEFYKNIEVSKKSHSMLKGKELADIYLEIIGEPFRQLLELLPKDGVGAFSSSWLVAKLLEEDNHAMQLVKSKVDSGCWKEIETVLSSVKNGNLLTADCKFKWIEILLKNSVKKPENKQGKMNRFDRIATSKIWGKPIAVGIIILGLILSMVIAIPIMGVFQNIAQIVTVQLSTALVAVGVPKVIISLLCYGVLTAVTFALMMVSFVFGISLVFGFIEEIGYMARISYVFDSTMSKLGLQGKAIMPFLVSFGCNIGGVSGSRVIDSWGQRVTTIALSWVVPCAATWSVVGLVSTVFFGSQAFLVVLSLFVVASLHMAITSRLFGRHLIKESDKTGLIMELPPYHKPQYRNLFRFVFMRMGDVLKRALKTIIFVAVIFWALSYTADGNIENSVIYKIGTIIEPVTMWFGLRWQTFMAFLAAAMGKEAALGVLAALFNSQGQTAGIWDVISKQAAVSTSGLGNAMLTGISKAEALAFIYAFFFNVPCLMALATTLQETHSIKWTLRIAGYYMGVALLLSAIAYHVGLLIF</sequence>
<feature type="binding site" evidence="15">
    <location>
        <position position="22"/>
    </location>
    <ligand>
        <name>Mg(2+)</name>
        <dbReference type="ChEBI" id="CHEBI:18420"/>
        <label>1</label>
    </ligand>
</feature>
<dbReference type="OrthoDB" id="9809127at2"/>
<keyword evidence="6 16" id="KW-0812">Transmembrane</keyword>
<evidence type="ECO:0000256" key="8">
    <source>
        <dbReference type="ARBA" id="ARBA00022989"/>
    </source>
</evidence>
<feature type="binding site" evidence="15">
    <location>
        <position position="25"/>
    </location>
    <ligand>
        <name>Mg(2+)</name>
        <dbReference type="ChEBI" id="CHEBI:18420"/>
        <label>2</label>
    </ligand>
</feature>
<dbReference type="InterPro" id="IPR050860">
    <property type="entry name" value="FeoB_GTPase"/>
</dbReference>
<keyword evidence="7 14" id="KW-0547">Nucleotide-binding</keyword>
<keyword evidence="5 16" id="KW-0410">Iron transport</keyword>
<accession>A0A136WCI7</accession>
<evidence type="ECO:0000313" key="18">
    <source>
        <dbReference type="EMBL" id="KXL52214.1"/>
    </source>
</evidence>
<dbReference type="GO" id="GO:0005525">
    <property type="term" value="F:GTP binding"/>
    <property type="evidence" value="ECO:0007669"/>
    <property type="project" value="UniProtKB-KW"/>
</dbReference>
<feature type="binding site" evidence="14">
    <location>
        <begin position="35"/>
        <end position="39"/>
    </location>
    <ligand>
        <name>GTP</name>
        <dbReference type="ChEBI" id="CHEBI:37565"/>
        <label>2</label>
    </ligand>
</feature>
<keyword evidence="9 16" id="KW-0408">Iron</keyword>
<proteinExistence type="inferred from homology"/>
<feature type="transmembrane region" description="Helical" evidence="16">
    <location>
        <begin position="656"/>
        <end position="678"/>
    </location>
</feature>
<keyword evidence="15" id="KW-0479">Metal-binding</keyword>
<feature type="binding site" evidence="15">
    <location>
        <position position="24"/>
    </location>
    <ligand>
        <name>Mg(2+)</name>
        <dbReference type="ChEBI" id="CHEBI:18420"/>
        <label>2</label>
    </ligand>
</feature>
<evidence type="ECO:0000313" key="19">
    <source>
        <dbReference type="Proteomes" id="UP000070539"/>
    </source>
</evidence>
<comment type="function">
    <text evidence="1 16">Probable transporter of a GTP-driven Fe(2+) uptake system.</text>
</comment>
<evidence type="ECO:0000256" key="9">
    <source>
        <dbReference type="ARBA" id="ARBA00023004"/>
    </source>
</evidence>
<dbReference type="NCBIfam" id="TIGR00437">
    <property type="entry name" value="feoB"/>
    <property type="match status" value="1"/>
</dbReference>
<dbReference type="EMBL" id="LRVM01000009">
    <property type="protein sequence ID" value="KXL52214.1"/>
    <property type="molecule type" value="Genomic_DNA"/>
</dbReference>
<keyword evidence="12 16" id="KW-0472">Membrane</keyword>
<feature type="binding site" evidence="14">
    <location>
        <begin position="56"/>
        <end position="59"/>
    </location>
    <ligand>
        <name>GTP</name>
        <dbReference type="ChEBI" id="CHEBI:37565"/>
        <label>3</label>
    </ligand>
</feature>
<dbReference type="SUPFAM" id="SSF52540">
    <property type="entry name" value="P-loop containing nucleoside triphosphate hydrolases"/>
    <property type="match status" value="1"/>
</dbReference>
<keyword evidence="8 16" id="KW-1133">Transmembrane helix</keyword>
<organism evidence="18 19">
    <name type="scientific">Anaerotignum neopropionicum</name>
    <dbReference type="NCBI Taxonomy" id="36847"/>
    <lineage>
        <taxon>Bacteria</taxon>
        <taxon>Bacillati</taxon>
        <taxon>Bacillota</taxon>
        <taxon>Clostridia</taxon>
        <taxon>Lachnospirales</taxon>
        <taxon>Anaerotignaceae</taxon>
        <taxon>Anaerotignum</taxon>
    </lineage>
</organism>
<dbReference type="Proteomes" id="UP000070539">
    <property type="component" value="Unassembled WGS sequence"/>
</dbReference>
<feature type="domain" description="FeoB-type G" evidence="17">
    <location>
        <begin position="3"/>
        <end position="165"/>
    </location>
</feature>
<evidence type="ECO:0000256" key="4">
    <source>
        <dbReference type="ARBA" id="ARBA00022475"/>
    </source>
</evidence>
<evidence type="ECO:0000256" key="7">
    <source>
        <dbReference type="ARBA" id="ARBA00022741"/>
    </source>
</evidence>
<dbReference type="CDD" id="cd01879">
    <property type="entry name" value="FeoB"/>
    <property type="match status" value="1"/>
</dbReference>
<dbReference type="InterPro" id="IPR006073">
    <property type="entry name" value="GTP-bd"/>
</dbReference>
<dbReference type="NCBIfam" id="TIGR00231">
    <property type="entry name" value="small_GTP"/>
    <property type="match status" value="1"/>
</dbReference>
<comment type="subcellular location">
    <subcellularLocation>
        <location evidence="2 16">Cell membrane</location>
        <topology evidence="2 16">Multi-pass membrane protein</topology>
    </subcellularLocation>
</comment>
<keyword evidence="3 16" id="KW-0813">Transport</keyword>
<evidence type="ECO:0000256" key="14">
    <source>
        <dbReference type="PIRSR" id="PIRSR603373-1"/>
    </source>
</evidence>
<protein>
    <recommendedName>
        <fullName evidence="13 16">Ferrous iron transport protein B</fullName>
    </recommendedName>
</protein>
<dbReference type="PANTHER" id="PTHR43185:SF1">
    <property type="entry name" value="FE(2+) TRANSPORTER FEOB"/>
    <property type="match status" value="1"/>
</dbReference>
<dbReference type="PRINTS" id="PR00326">
    <property type="entry name" value="GTP1OBG"/>
</dbReference>
<comment type="caution">
    <text evidence="18">The sequence shown here is derived from an EMBL/GenBank/DDBJ whole genome shotgun (WGS) entry which is preliminary data.</text>
</comment>
<name>A0A136WCI7_9FIRM</name>
<keyword evidence="19" id="KW-1185">Reference proteome</keyword>
<feature type="transmembrane region" description="Helical" evidence="16">
    <location>
        <begin position="453"/>
        <end position="474"/>
    </location>
</feature>
<comment type="similarity">
    <text evidence="16">Belongs to the TRAFAC class TrmE-Era-EngA-EngB-Septin-like GTPase superfamily. FeoB GTPase (TC 9.A.8) family.</text>
</comment>
<keyword evidence="10" id="KW-0406">Ion transport</keyword>
<evidence type="ECO:0000256" key="13">
    <source>
        <dbReference type="NCBIfam" id="TIGR00437"/>
    </source>
</evidence>
<evidence type="ECO:0000256" key="12">
    <source>
        <dbReference type="ARBA" id="ARBA00023136"/>
    </source>
</evidence>
<reference evidence="18 19" key="1">
    <citation type="submission" date="2016-01" db="EMBL/GenBank/DDBJ databases">
        <title>Genome sequence of Clostridium neopropionicum X4, DSM-3847.</title>
        <authorList>
            <person name="Poehlein A."/>
            <person name="Beck M.H."/>
            <person name="Bengelsdorf F.R."/>
            <person name="Daniel R."/>
            <person name="Duerre P."/>
        </authorList>
    </citation>
    <scope>NUCLEOTIDE SEQUENCE [LARGE SCALE GENOMIC DNA]</scope>
    <source>
        <strain evidence="18 19">DSM-3847</strain>
    </source>
</reference>
<dbReference type="GO" id="GO:0046872">
    <property type="term" value="F:metal ion binding"/>
    <property type="evidence" value="ECO:0007669"/>
    <property type="project" value="UniProtKB-KW"/>
</dbReference>
<dbReference type="InterPro" id="IPR030389">
    <property type="entry name" value="G_FEOB_dom"/>
</dbReference>
<dbReference type="Pfam" id="PF07670">
    <property type="entry name" value="Gate"/>
    <property type="match status" value="2"/>
</dbReference>
<keyword evidence="11 14" id="KW-0342">GTP-binding</keyword>
<dbReference type="GO" id="GO:0015093">
    <property type="term" value="F:ferrous iron transmembrane transporter activity"/>
    <property type="evidence" value="ECO:0007669"/>
    <property type="project" value="UniProtKB-UniRule"/>
</dbReference>
<evidence type="ECO:0000256" key="15">
    <source>
        <dbReference type="PIRSR" id="PIRSR603373-2"/>
    </source>
</evidence>
<feature type="binding site" evidence="15">
    <location>
        <position position="21"/>
    </location>
    <ligand>
        <name>Mg(2+)</name>
        <dbReference type="ChEBI" id="CHEBI:18420"/>
        <label>2</label>
    </ligand>
</feature>